<organism evidence="1 2">
    <name type="scientific">Bowdeniella nasicola</name>
    <dbReference type="NCBI Taxonomy" id="208480"/>
    <lineage>
        <taxon>Bacteria</taxon>
        <taxon>Bacillati</taxon>
        <taxon>Actinomycetota</taxon>
        <taxon>Actinomycetes</taxon>
        <taxon>Actinomycetales</taxon>
        <taxon>Actinomycetaceae</taxon>
        <taxon>Bowdeniella</taxon>
    </lineage>
</organism>
<comment type="caution">
    <text evidence="1">The sequence shown here is derived from an EMBL/GenBank/DDBJ whole genome shotgun (WGS) entry which is preliminary data.</text>
</comment>
<evidence type="ECO:0000313" key="1">
    <source>
        <dbReference type="EMBL" id="OKL53908.1"/>
    </source>
</evidence>
<dbReference type="EMBL" id="MQVR01000034">
    <property type="protein sequence ID" value="OKL53908.1"/>
    <property type="molecule type" value="Genomic_DNA"/>
</dbReference>
<sequence>MVDRSAFRKSYMTSEIMMEIADFSLQSTPLRTLWPDGIATSITHLRRVAKIVFPVFQGKTAS</sequence>
<accession>A0A1Q5Q206</accession>
<dbReference type="Proteomes" id="UP000185628">
    <property type="component" value="Unassembled WGS sequence"/>
</dbReference>
<dbReference type="AlphaFoldDB" id="A0A1Q5Q206"/>
<keyword evidence="2" id="KW-1185">Reference proteome</keyword>
<evidence type="ECO:0000313" key="2">
    <source>
        <dbReference type="Proteomes" id="UP000185628"/>
    </source>
</evidence>
<name>A0A1Q5Q206_9ACTO</name>
<proteinExistence type="predicted"/>
<gene>
    <name evidence="1" type="ORF">BSZ39_06845</name>
</gene>
<protein>
    <submittedName>
        <fullName evidence="1">Uncharacterized protein</fullName>
    </submittedName>
</protein>
<reference evidence="2" key="1">
    <citation type="submission" date="2016-12" db="EMBL/GenBank/DDBJ databases">
        <authorList>
            <person name="Meng X."/>
        </authorList>
    </citation>
    <scope>NUCLEOTIDE SEQUENCE [LARGE SCALE GENOMIC DNA]</scope>
    <source>
        <strain evidence="2">DSM 19116</strain>
    </source>
</reference>